<dbReference type="OrthoDB" id="3167181at2759"/>
<dbReference type="AlphaFoldDB" id="A0A8H6T4Y2"/>
<evidence type="ECO:0000256" key="1">
    <source>
        <dbReference type="SAM" id="MobiDB-lite"/>
    </source>
</evidence>
<dbReference type="EMBL" id="JACAZE010000007">
    <property type="protein sequence ID" value="KAF7310462.1"/>
    <property type="molecule type" value="Genomic_DNA"/>
</dbReference>
<protein>
    <submittedName>
        <fullName evidence="3">Uncharacterized protein</fullName>
    </submittedName>
</protein>
<sequence length="106" mass="11293">MKTTRSRVVLWALLLCLAALTPAPARARETNAQRMARGLPPLPPRGMARHSRAHTTTMGSSTVPLPSPSKQPPGSYRRNMKKNSQMDDVVASAAAESTSGAAGTHF</sequence>
<accession>A0A8H6T4Y2</accession>
<organism evidence="3 4">
    <name type="scientific">Mycena chlorophos</name>
    <name type="common">Agaric fungus</name>
    <name type="synonym">Agaricus chlorophos</name>
    <dbReference type="NCBI Taxonomy" id="658473"/>
    <lineage>
        <taxon>Eukaryota</taxon>
        <taxon>Fungi</taxon>
        <taxon>Dikarya</taxon>
        <taxon>Basidiomycota</taxon>
        <taxon>Agaricomycotina</taxon>
        <taxon>Agaricomycetes</taxon>
        <taxon>Agaricomycetidae</taxon>
        <taxon>Agaricales</taxon>
        <taxon>Marasmiineae</taxon>
        <taxon>Mycenaceae</taxon>
        <taxon>Mycena</taxon>
    </lineage>
</organism>
<feature type="compositionally biased region" description="Low complexity" evidence="1">
    <location>
        <begin position="91"/>
        <end position="106"/>
    </location>
</feature>
<dbReference type="Proteomes" id="UP000613580">
    <property type="component" value="Unassembled WGS sequence"/>
</dbReference>
<name>A0A8H6T4Y2_MYCCL</name>
<keyword evidence="4" id="KW-1185">Reference proteome</keyword>
<evidence type="ECO:0000313" key="3">
    <source>
        <dbReference type="EMBL" id="KAF7310462.1"/>
    </source>
</evidence>
<comment type="caution">
    <text evidence="3">The sequence shown here is derived from an EMBL/GenBank/DDBJ whole genome shotgun (WGS) entry which is preliminary data.</text>
</comment>
<proteinExistence type="predicted"/>
<evidence type="ECO:0000256" key="2">
    <source>
        <dbReference type="SAM" id="SignalP"/>
    </source>
</evidence>
<keyword evidence="2" id="KW-0732">Signal</keyword>
<reference evidence="3" key="1">
    <citation type="submission" date="2020-05" db="EMBL/GenBank/DDBJ databases">
        <title>Mycena genomes resolve the evolution of fungal bioluminescence.</title>
        <authorList>
            <person name="Tsai I.J."/>
        </authorList>
    </citation>
    <scope>NUCLEOTIDE SEQUENCE</scope>
    <source>
        <strain evidence="3">110903Hualien_Pintung</strain>
    </source>
</reference>
<evidence type="ECO:0000313" key="4">
    <source>
        <dbReference type="Proteomes" id="UP000613580"/>
    </source>
</evidence>
<feature type="chain" id="PRO_5034033839" evidence="2">
    <location>
        <begin position="28"/>
        <end position="106"/>
    </location>
</feature>
<feature type="region of interest" description="Disordered" evidence="1">
    <location>
        <begin position="25"/>
        <end position="106"/>
    </location>
</feature>
<gene>
    <name evidence="3" type="ORF">HMN09_00588600</name>
</gene>
<feature type="compositionally biased region" description="Polar residues" evidence="1">
    <location>
        <begin position="54"/>
        <end position="64"/>
    </location>
</feature>
<feature type="signal peptide" evidence="2">
    <location>
        <begin position="1"/>
        <end position="27"/>
    </location>
</feature>